<dbReference type="FunFam" id="1.10.730.10:FF:000064">
    <property type="entry name" value="Probable arginine--tRNA ligase, cytoplasmic"/>
    <property type="match status" value="1"/>
</dbReference>
<evidence type="ECO:0000256" key="1">
    <source>
        <dbReference type="ARBA" id="ARBA00004514"/>
    </source>
</evidence>
<evidence type="ECO:0000256" key="2">
    <source>
        <dbReference type="ARBA" id="ARBA00005594"/>
    </source>
</evidence>
<evidence type="ECO:0000256" key="11">
    <source>
        <dbReference type="ARBA" id="ARBA00049339"/>
    </source>
</evidence>
<proteinExistence type="inferred from homology"/>
<dbReference type="GO" id="GO:0006420">
    <property type="term" value="P:arginyl-tRNA aminoacylation"/>
    <property type="evidence" value="ECO:0007669"/>
    <property type="project" value="InterPro"/>
</dbReference>
<feature type="domain" description="Arginyl tRNA synthetase N-terminal" evidence="16">
    <location>
        <begin position="74"/>
        <end position="162"/>
    </location>
</feature>
<evidence type="ECO:0000256" key="5">
    <source>
        <dbReference type="ARBA" id="ARBA00022598"/>
    </source>
</evidence>
<dbReference type="PANTHER" id="PTHR11956">
    <property type="entry name" value="ARGINYL-TRNA SYNTHETASE"/>
    <property type="match status" value="1"/>
</dbReference>
<keyword evidence="5 13" id="KW-0436">Ligase</keyword>
<keyword evidence="18" id="KW-1185">Reference proteome</keyword>
<dbReference type="EMBL" id="KK121490">
    <property type="protein sequence ID" value="KFM80597.1"/>
    <property type="molecule type" value="Genomic_DNA"/>
</dbReference>
<evidence type="ECO:0000256" key="14">
    <source>
        <dbReference type="SAM" id="Coils"/>
    </source>
</evidence>
<dbReference type="Pfam" id="PF05746">
    <property type="entry name" value="DALR_1"/>
    <property type="match status" value="1"/>
</dbReference>
<dbReference type="InterPro" id="IPR036695">
    <property type="entry name" value="Arg-tRNA-synth_N_sf"/>
</dbReference>
<dbReference type="HAMAP" id="MF_00123">
    <property type="entry name" value="Arg_tRNA_synth"/>
    <property type="match status" value="1"/>
</dbReference>
<dbReference type="Gene3D" id="3.30.1360.70">
    <property type="entry name" value="Arginyl tRNA synthetase N-terminal domain"/>
    <property type="match status" value="1"/>
</dbReference>
<dbReference type="PROSITE" id="PS00178">
    <property type="entry name" value="AA_TRNA_LIGASE_I"/>
    <property type="match status" value="1"/>
</dbReference>
<evidence type="ECO:0000313" key="18">
    <source>
        <dbReference type="Proteomes" id="UP000054359"/>
    </source>
</evidence>
<keyword evidence="4" id="KW-0963">Cytoplasm</keyword>
<dbReference type="PANTHER" id="PTHR11956:SF5">
    <property type="entry name" value="ARGININE--TRNA LIGASE, CYTOPLASMIC"/>
    <property type="match status" value="1"/>
</dbReference>
<dbReference type="SMART" id="SM01016">
    <property type="entry name" value="Arg_tRNA_synt_N"/>
    <property type="match status" value="1"/>
</dbReference>
<dbReference type="Gene3D" id="1.10.730.10">
    <property type="entry name" value="Isoleucyl-tRNA Synthetase, Domain 1"/>
    <property type="match status" value="1"/>
</dbReference>
<dbReference type="SMART" id="SM00836">
    <property type="entry name" value="DALR_1"/>
    <property type="match status" value="1"/>
</dbReference>
<dbReference type="EC" id="6.1.1.19" evidence="3"/>
<evidence type="ECO:0000256" key="3">
    <source>
        <dbReference type="ARBA" id="ARBA00012837"/>
    </source>
</evidence>
<dbReference type="GO" id="GO:0005524">
    <property type="term" value="F:ATP binding"/>
    <property type="evidence" value="ECO:0007669"/>
    <property type="project" value="UniProtKB-KW"/>
</dbReference>
<dbReference type="FunFam" id="3.40.50.620:FF:000084">
    <property type="entry name" value="arginine--tRNA ligase, cytoplasmic"/>
    <property type="match status" value="1"/>
</dbReference>
<name>A0A087UTA8_STEMI</name>
<dbReference type="InterPro" id="IPR001278">
    <property type="entry name" value="Arg-tRNA-ligase"/>
</dbReference>
<comment type="similarity">
    <text evidence="2 13">Belongs to the class-I aminoacyl-tRNA synthetase family.</text>
</comment>
<protein>
    <recommendedName>
        <fullName evidence="12">Probable arginine--tRNA ligase, cytoplasmic</fullName>
        <ecNumber evidence="3">6.1.1.19</ecNumber>
    </recommendedName>
    <alternativeName>
        <fullName evidence="10">Arginyl-tRNA synthetase</fullName>
    </alternativeName>
</protein>
<organism evidence="17 18">
    <name type="scientific">Stegodyphus mimosarum</name>
    <name type="common">African social velvet spider</name>
    <dbReference type="NCBI Taxonomy" id="407821"/>
    <lineage>
        <taxon>Eukaryota</taxon>
        <taxon>Metazoa</taxon>
        <taxon>Ecdysozoa</taxon>
        <taxon>Arthropoda</taxon>
        <taxon>Chelicerata</taxon>
        <taxon>Arachnida</taxon>
        <taxon>Araneae</taxon>
        <taxon>Araneomorphae</taxon>
        <taxon>Entelegynae</taxon>
        <taxon>Eresoidea</taxon>
        <taxon>Eresidae</taxon>
        <taxon>Stegodyphus</taxon>
    </lineage>
</organism>
<dbReference type="Pfam" id="PF03485">
    <property type="entry name" value="Arg_tRNA_synt_N"/>
    <property type="match status" value="1"/>
</dbReference>
<comment type="catalytic activity">
    <reaction evidence="11">
        <text>tRNA(Arg) + L-arginine + ATP = L-arginyl-tRNA(Arg) + AMP + diphosphate</text>
        <dbReference type="Rhea" id="RHEA:20301"/>
        <dbReference type="Rhea" id="RHEA-COMP:9658"/>
        <dbReference type="Rhea" id="RHEA-COMP:9673"/>
        <dbReference type="ChEBI" id="CHEBI:30616"/>
        <dbReference type="ChEBI" id="CHEBI:32682"/>
        <dbReference type="ChEBI" id="CHEBI:33019"/>
        <dbReference type="ChEBI" id="CHEBI:78442"/>
        <dbReference type="ChEBI" id="CHEBI:78513"/>
        <dbReference type="ChEBI" id="CHEBI:456215"/>
        <dbReference type="EC" id="6.1.1.19"/>
    </reaction>
</comment>
<dbReference type="SUPFAM" id="SSF55190">
    <property type="entry name" value="Arginyl-tRNA synthetase (ArgRS), N-terminal 'additional' domain"/>
    <property type="match status" value="1"/>
</dbReference>
<dbReference type="SUPFAM" id="SSF47323">
    <property type="entry name" value="Anticodon-binding domain of a subclass of class I aminoacyl-tRNA synthetases"/>
    <property type="match status" value="1"/>
</dbReference>
<feature type="non-terminal residue" evidence="17">
    <location>
        <position position="653"/>
    </location>
</feature>
<dbReference type="OMA" id="NKPLHLG"/>
<keyword evidence="14" id="KW-0175">Coiled coil</keyword>
<dbReference type="STRING" id="407821.A0A087UTA8"/>
<feature type="domain" description="DALR anticodon binding" evidence="15">
    <location>
        <begin position="528"/>
        <end position="653"/>
    </location>
</feature>
<dbReference type="NCBIfam" id="TIGR00456">
    <property type="entry name" value="argS"/>
    <property type="match status" value="1"/>
</dbReference>
<evidence type="ECO:0000256" key="10">
    <source>
        <dbReference type="ARBA" id="ARBA00033033"/>
    </source>
</evidence>
<evidence type="ECO:0000256" key="8">
    <source>
        <dbReference type="ARBA" id="ARBA00022917"/>
    </source>
</evidence>
<keyword evidence="8 13" id="KW-0648">Protein biosynthesis</keyword>
<evidence type="ECO:0000313" key="17">
    <source>
        <dbReference type="EMBL" id="KFM80597.1"/>
    </source>
</evidence>
<evidence type="ECO:0000256" key="4">
    <source>
        <dbReference type="ARBA" id="ARBA00022490"/>
    </source>
</evidence>
<evidence type="ECO:0000256" key="12">
    <source>
        <dbReference type="ARBA" id="ARBA00071644"/>
    </source>
</evidence>
<gene>
    <name evidence="17" type="ORF">X975_06458</name>
</gene>
<dbReference type="FunFam" id="3.30.1360.70:FF:000002">
    <property type="entry name" value="arginine--tRNA ligase, cytoplasmic"/>
    <property type="match status" value="1"/>
</dbReference>
<reference evidence="17 18" key="1">
    <citation type="submission" date="2013-11" db="EMBL/GenBank/DDBJ databases">
        <title>Genome sequencing of Stegodyphus mimosarum.</title>
        <authorList>
            <person name="Bechsgaard J."/>
        </authorList>
    </citation>
    <scope>NUCLEOTIDE SEQUENCE [LARGE SCALE GENOMIC DNA]</scope>
</reference>
<keyword evidence="9 13" id="KW-0030">Aminoacyl-tRNA synthetase</keyword>
<evidence type="ECO:0000259" key="15">
    <source>
        <dbReference type="SMART" id="SM00836"/>
    </source>
</evidence>
<dbReference type="InterPro" id="IPR008909">
    <property type="entry name" value="DALR_anticod-bd"/>
</dbReference>
<dbReference type="Pfam" id="PF00750">
    <property type="entry name" value="tRNA-synt_1d"/>
    <property type="match status" value="1"/>
</dbReference>
<evidence type="ECO:0000256" key="6">
    <source>
        <dbReference type="ARBA" id="ARBA00022741"/>
    </source>
</evidence>
<keyword evidence="6 13" id="KW-0547">Nucleotide-binding</keyword>
<dbReference type="InterPro" id="IPR005148">
    <property type="entry name" value="Arg-tRNA-synth_N"/>
</dbReference>
<dbReference type="OrthoDB" id="68056at2759"/>
<dbReference type="GO" id="GO:0017101">
    <property type="term" value="C:aminoacyl-tRNA synthetase multienzyme complex"/>
    <property type="evidence" value="ECO:0007669"/>
    <property type="project" value="UniProtKB-ARBA"/>
</dbReference>
<evidence type="ECO:0000256" key="13">
    <source>
        <dbReference type="RuleBase" id="RU363038"/>
    </source>
</evidence>
<feature type="coiled-coil region" evidence="14">
    <location>
        <begin position="7"/>
        <end position="65"/>
    </location>
</feature>
<comment type="subcellular location">
    <subcellularLocation>
        <location evidence="1">Cytoplasm</location>
        <location evidence="1">Cytosol</location>
    </subcellularLocation>
</comment>
<dbReference type="CDD" id="cd00671">
    <property type="entry name" value="ArgRS_core"/>
    <property type="match status" value="1"/>
</dbReference>
<dbReference type="SUPFAM" id="SSF52374">
    <property type="entry name" value="Nucleotidylyl transferase"/>
    <property type="match status" value="1"/>
</dbReference>
<evidence type="ECO:0000256" key="9">
    <source>
        <dbReference type="ARBA" id="ARBA00023146"/>
    </source>
</evidence>
<dbReference type="AlphaFoldDB" id="A0A087UTA8"/>
<dbReference type="GO" id="GO:0004814">
    <property type="term" value="F:arginine-tRNA ligase activity"/>
    <property type="evidence" value="ECO:0007669"/>
    <property type="project" value="UniProtKB-EC"/>
</dbReference>
<evidence type="ECO:0000259" key="16">
    <source>
        <dbReference type="SMART" id="SM01016"/>
    </source>
</evidence>
<dbReference type="Proteomes" id="UP000054359">
    <property type="component" value="Unassembled WGS sequence"/>
</dbReference>
<dbReference type="PRINTS" id="PR01038">
    <property type="entry name" value="TRNASYNTHARG"/>
</dbReference>
<dbReference type="GO" id="GO:0005829">
    <property type="term" value="C:cytosol"/>
    <property type="evidence" value="ECO:0007669"/>
    <property type="project" value="UniProtKB-SubCell"/>
</dbReference>
<dbReference type="InterPro" id="IPR035684">
    <property type="entry name" value="ArgRS_core"/>
</dbReference>
<dbReference type="Gene3D" id="3.40.50.620">
    <property type="entry name" value="HUPs"/>
    <property type="match status" value="1"/>
</dbReference>
<dbReference type="InterPro" id="IPR001412">
    <property type="entry name" value="aa-tRNA-synth_I_CS"/>
</dbReference>
<dbReference type="InterPro" id="IPR009080">
    <property type="entry name" value="tRNAsynth_Ia_anticodon-bd"/>
</dbReference>
<accession>A0A087UTA8</accession>
<sequence>MDQVESINRLESMYTQVVEDVKNIENMKVSKKEAPPHIAALMTENEKIEYRIGILKRRAEELTQTAVLQGSVLNVLKHVFSSAIKQSYPDLQNFVCNVTRSTSEKFGDYQCNSAMNIAQIMRQKGMKVSPLQCAEKIVAHVSCDSVIDTIEVVPPGFINIKIKPSFCSQRVSYLLTEGVKPPPVKKRKVVVDFSSPNVAKEMHVGHLRSTIIGESICRLLEFSGHDVLRINHIGDWGTQFGMLIAHLQDTFPDYIDKSPSIQNLQEFYKESKKLFDNDEEFKKRAYSCVVQLQQYEPNIMNAWKQICDVTRDEISKIYKRLDVTIIERGESFYQERMKSLVKELESKGVLVEDDGRKVLFVEGISVPLTVVKSDGGFTYDTSDLAALKQRIEEEKADWIIYVVDAGQSLHLESVYAAGRALGICPPEVRTDHAAFGVVLGEDKKKFKTRSGDTVKLADLLDEGLQKSLLKLKEKKRDEVLTPEELKAAQEAVAYGCIKYADLSHNRMHDYVFSFERMLDDKGNSAVYLLYSLVRIKSIARNVNVDEETLKSSAHTTKIELEHPKELKLAKMVIRFQEIIVNVIEDLSLHTLCDYLYELSVVFSEFYDNCYIISKDEKGEVKNINMSRLLLCEATASIMTTGFYILGLKPVAKM</sequence>
<dbReference type="InterPro" id="IPR014729">
    <property type="entry name" value="Rossmann-like_a/b/a_fold"/>
</dbReference>
<evidence type="ECO:0000256" key="7">
    <source>
        <dbReference type="ARBA" id="ARBA00022840"/>
    </source>
</evidence>
<keyword evidence="7 13" id="KW-0067">ATP-binding</keyword>